<dbReference type="AlphaFoldDB" id="A0A699UP26"/>
<organism evidence="1">
    <name type="scientific">Tanacetum cinerariifolium</name>
    <name type="common">Dalmatian daisy</name>
    <name type="synonym">Chrysanthemum cinerariifolium</name>
    <dbReference type="NCBI Taxonomy" id="118510"/>
    <lineage>
        <taxon>Eukaryota</taxon>
        <taxon>Viridiplantae</taxon>
        <taxon>Streptophyta</taxon>
        <taxon>Embryophyta</taxon>
        <taxon>Tracheophyta</taxon>
        <taxon>Spermatophyta</taxon>
        <taxon>Magnoliopsida</taxon>
        <taxon>eudicotyledons</taxon>
        <taxon>Gunneridae</taxon>
        <taxon>Pentapetalae</taxon>
        <taxon>asterids</taxon>
        <taxon>campanulids</taxon>
        <taxon>Asterales</taxon>
        <taxon>Asteraceae</taxon>
        <taxon>Asteroideae</taxon>
        <taxon>Anthemideae</taxon>
        <taxon>Anthemidinae</taxon>
        <taxon>Tanacetum</taxon>
    </lineage>
</organism>
<feature type="non-terminal residue" evidence="1">
    <location>
        <position position="1"/>
    </location>
</feature>
<accession>A0A699UP26</accession>
<evidence type="ECO:0000313" key="1">
    <source>
        <dbReference type="EMBL" id="GFD25042.1"/>
    </source>
</evidence>
<name>A0A699UP26_TANCI</name>
<comment type="caution">
    <text evidence="1">The sequence shown here is derived from an EMBL/GenBank/DDBJ whole genome shotgun (WGS) entry which is preliminary data.</text>
</comment>
<gene>
    <name evidence="1" type="ORF">Tci_897011</name>
</gene>
<protein>
    <submittedName>
        <fullName evidence="1">Uncharacterized protein</fullName>
    </submittedName>
</protein>
<dbReference type="EMBL" id="BKCJ011357487">
    <property type="protein sequence ID" value="GFD25042.1"/>
    <property type="molecule type" value="Genomic_DNA"/>
</dbReference>
<proteinExistence type="predicted"/>
<sequence length="105" mass="12291">EYNKAAWHLTNQRRLFDETLAFWLSDVNNELERFDALFLNKEVYLDAIDVSKTGFNHTASTEPEDRNITNAIAVASIIFNSDSRLIKDCRLNFTWKKLLDFSYPI</sequence>
<reference evidence="1" key="1">
    <citation type="journal article" date="2019" name="Sci. Rep.">
        <title>Draft genome of Tanacetum cinerariifolium, the natural source of mosquito coil.</title>
        <authorList>
            <person name="Yamashiro T."/>
            <person name="Shiraishi A."/>
            <person name="Satake H."/>
            <person name="Nakayama K."/>
        </authorList>
    </citation>
    <scope>NUCLEOTIDE SEQUENCE</scope>
</reference>